<dbReference type="AlphaFoldDB" id="A0A6A4VGZ8"/>
<comment type="caution">
    <text evidence="2">The sequence shown here is derived from an EMBL/GenBank/DDBJ whole genome shotgun (WGS) entry which is preliminary data.</text>
</comment>
<evidence type="ECO:0000313" key="2">
    <source>
        <dbReference type="EMBL" id="KAF0293235.1"/>
    </source>
</evidence>
<keyword evidence="3" id="KW-1185">Reference proteome</keyword>
<evidence type="ECO:0000313" key="3">
    <source>
        <dbReference type="Proteomes" id="UP000440578"/>
    </source>
</evidence>
<proteinExistence type="predicted"/>
<protein>
    <submittedName>
        <fullName evidence="2">Uncharacterized protein</fullName>
    </submittedName>
</protein>
<dbReference type="Proteomes" id="UP000440578">
    <property type="component" value="Unassembled WGS sequence"/>
</dbReference>
<dbReference type="EMBL" id="VIIS01001758">
    <property type="protein sequence ID" value="KAF0293235.1"/>
    <property type="molecule type" value="Genomic_DNA"/>
</dbReference>
<reference evidence="2 3" key="1">
    <citation type="submission" date="2019-07" db="EMBL/GenBank/DDBJ databases">
        <title>Draft genome assembly of a fouling barnacle, Amphibalanus amphitrite (Darwin, 1854): The first reference genome for Thecostraca.</title>
        <authorList>
            <person name="Kim W."/>
        </authorList>
    </citation>
    <scope>NUCLEOTIDE SEQUENCE [LARGE SCALE GENOMIC DNA]</scope>
    <source>
        <strain evidence="2">SNU_AA5</strain>
        <tissue evidence="2">Soma without cirri and trophi</tissue>
    </source>
</reference>
<evidence type="ECO:0000256" key="1">
    <source>
        <dbReference type="SAM" id="MobiDB-lite"/>
    </source>
</evidence>
<gene>
    <name evidence="2" type="ORF">FJT64_008871</name>
</gene>
<sequence>MGLRRGAAAASKALTPLPPSSPATSSTDSDPALADDPADDPADETLAGWTGWFLRNYTIIQFVLTVNTALLWWLGTTEAVSTSLKYVFNSMRETFGGLGDLDLESSPLGLEDESNGEELG</sequence>
<feature type="region of interest" description="Disordered" evidence="1">
    <location>
        <begin position="1"/>
        <end position="42"/>
    </location>
</feature>
<organism evidence="2 3">
    <name type="scientific">Amphibalanus amphitrite</name>
    <name type="common">Striped barnacle</name>
    <name type="synonym">Balanus amphitrite</name>
    <dbReference type="NCBI Taxonomy" id="1232801"/>
    <lineage>
        <taxon>Eukaryota</taxon>
        <taxon>Metazoa</taxon>
        <taxon>Ecdysozoa</taxon>
        <taxon>Arthropoda</taxon>
        <taxon>Crustacea</taxon>
        <taxon>Multicrustacea</taxon>
        <taxon>Cirripedia</taxon>
        <taxon>Thoracica</taxon>
        <taxon>Thoracicalcarea</taxon>
        <taxon>Balanomorpha</taxon>
        <taxon>Balanoidea</taxon>
        <taxon>Balanidae</taxon>
        <taxon>Amphibalaninae</taxon>
        <taxon>Amphibalanus</taxon>
    </lineage>
</organism>
<name>A0A6A4VGZ8_AMPAM</name>
<feature type="compositionally biased region" description="Low complexity" evidence="1">
    <location>
        <begin position="22"/>
        <end position="35"/>
    </location>
</feature>
<accession>A0A6A4VGZ8</accession>